<accession>A0A0P9CUF2</accession>
<dbReference type="AlphaFoldDB" id="A0A0P9CUF2"/>
<keyword evidence="1" id="KW-0812">Transmembrane</keyword>
<feature type="transmembrane region" description="Helical" evidence="1">
    <location>
        <begin position="43"/>
        <end position="66"/>
    </location>
</feature>
<reference evidence="2 3" key="1">
    <citation type="submission" date="2015-09" db="EMBL/GenBank/DDBJ databases">
        <title>Draft genome sequence of Acidiplasma aeolicum DSM 18409.</title>
        <authorList>
            <person name="Hemp J."/>
        </authorList>
    </citation>
    <scope>NUCLEOTIDE SEQUENCE [LARGE SCALE GENOMIC DNA]</scope>
    <source>
        <strain evidence="2 3">V</strain>
    </source>
</reference>
<keyword evidence="1" id="KW-0472">Membrane</keyword>
<feature type="transmembrane region" description="Helical" evidence="1">
    <location>
        <begin position="20"/>
        <end position="37"/>
    </location>
</feature>
<sequence length="139" mass="16635">YRSIKLKSGYRAPKFRKINYLYMIIIIIILLSFAYFFQYNYFYYAIALYTVNILFFFLGFKILGYIKISLDNIPLEGYIAFYTYISSALATILFFIFSSFYLGNYVYFSFDFWIISVIGWMFSSFYALYHAPDEVVSNE</sequence>
<keyword evidence="1" id="KW-1133">Transmembrane helix</keyword>
<comment type="caution">
    <text evidence="2">The sequence shown here is derived from an EMBL/GenBank/DDBJ whole genome shotgun (WGS) entry which is preliminary data.</text>
</comment>
<evidence type="ECO:0000313" key="2">
    <source>
        <dbReference type="EMBL" id="KPV43315.1"/>
    </source>
</evidence>
<evidence type="ECO:0000256" key="1">
    <source>
        <dbReference type="SAM" id="Phobius"/>
    </source>
</evidence>
<name>A0A0P9CUF2_9ARCH</name>
<feature type="transmembrane region" description="Helical" evidence="1">
    <location>
        <begin position="107"/>
        <end position="129"/>
    </location>
</feature>
<dbReference type="Proteomes" id="UP000050515">
    <property type="component" value="Unassembled WGS sequence"/>
</dbReference>
<proteinExistence type="predicted"/>
<dbReference type="EMBL" id="LJCQ01000444">
    <property type="protein sequence ID" value="KPV43315.1"/>
    <property type="molecule type" value="Genomic_DNA"/>
</dbReference>
<dbReference type="PATRIC" id="fig|507754.4.peg.1338"/>
<feature type="transmembrane region" description="Helical" evidence="1">
    <location>
        <begin position="78"/>
        <end position="101"/>
    </location>
</feature>
<organism evidence="2 3">
    <name type="scientific">Acidiplasma aeolicum</name>
    <dbReference type="NCBI Taxonomy" id="507754"/>
    <lineage>
        <taxon>Archaea</taxon>
        <taxon>Methanobacteriati</taxon>
        <taxon>Thermoplasmatota</taxon>
        <taxon>Thermoplasmata</taxon>
        <taxon>Thermoplasmatales</taxon>
        <taxon>Ferroplasmaceae</taxon>
        <taxon>Acidiplasma</taxon>
    </lineage>
</organism>
<protein>
    <submittedName>
        <fullName evidence="2">Uncharacterized protein</fullName>
    </submittedName>
</protein>
<gene>
    <name evidence="2" type="ORF">SE19_09020</name>
</gene>
<evidence type="ECO:0000313" key="3">
    <source>
        <dbReference type="Proteomes" id="UP000050515"/>
    </source>
</evidence>
<feature type="non-terminal residue" evidence="2">
    <location>
        <position position="1"/>
    </location>
</feature>